<sequence length="102" mass="11378">MGFVYLGALIVAIAGSYALDYRHRLALSVNRRYFCPLLVGVAFFLAWDIAGINLGIFFRGEGDLLSGILLGPELPLEEVFFLFLLNYNGLLLLRAALRKWPA</sequence>
<evidence type="ECO:0008006" key="11">
    <source>
        <dbReference type="Google" id="ProtNLM"/>
    </source>
</evidence>
<comment type="subcellular location">
    <subcellularLocation>
        <location evidence="1">Membrane</location>
        <topology evidence="1">Multi-pass membrane protein</topology>
    </subcellularLocation>
</comment>
<dbReference type="NCBIfam" id="TIGR03462">
    <property type="entry name" value="CarR_dom_SF"/>
    <property type="match status" value="1"/>
</dbReference>
<evidence type="ECO:0000256" key="8">
    <source>
        <dbReference type="SAM" id="Phobius"/>
    </source>
</evidence>
<keyword evidence="4" id="KW-0125">Carotenoid biosynthesis</keyword>
<reference evidence="9 10" key="1">
    <citation type="journal article" date="2016" name="Biochim. Biophys. Acta">
        <title>Photochemical characterization of actinorhodopsin and its functional existence in the natural host.</title>
        <authorList>
            <person name="Nakamura S."/>
            <person name="Kikukawa T."/>
            <person name="Tamogami J."/>
            <person name="Kamiya M."/>
            <person name="Aizawa T."/>
            <person name="Hahn M.W."/>
            <person name="Ihara K."/>
            <person name="Kamo N."/>
            <person name="Demura M."/>
        </authorList>
    </citation>
    <scope>NUCLEOTIDE SEQUENCE [LARGE SCALE GENOMIC DNA]</scope>
    <source>
        <strain evidence="9 10">MWH-Dar1</strain>
    </source>
</reference>
<dbReference type="KEGG" id="rpla:A4Z71_05185"/>
<evidence type="ECO:0000256" key="3">
    <source>
        <dbReference type="ARBA" id="ARBA00022692"/>
    </source>
</evidence>
<dbReference type="InterPro" id="IPR017825">
    <property type="entry name" value="Lycopene_cyclase_dom"/>
</dbReference>
<name>A0A1D9DZX8_9MICO</name>
<dbReference type="GO" id="GO:0016117">
    <property type="term" value="P:carotenoid biosynthetic process"/>
    <property type="evidence" value="ECO:0007669"/>
    <property type="project" value="UniProtKB-KW"/>
</dbReference>
<evidence type="ECO:0000256" key="2">
    <source>
        <dbReference type="ARBA" id="ARBA00004829"/>
    </source>
</evidence>
<keyword evidence="7" id="KW-0413">Isomerase</keyword>
<dbReference type="AlphaFoldDB" id="A0A1D9DZX8"/>
<comment type="pathway">
    <text evidence="2">Carotenoid biosynthesis.</text>
</comment>
<keyword evidence="3 8" id="KW-0812">Transmembrane</keyword>
<dbReference type="RefSeq" id="WP_070954856.1">
    <property type="nucleotide sequence ID" value="NZ_CP015208.1"/>
</dbReference>
<keyword evidence="6 8" id="KW-0472">Membrane</keyword>
<dbReference type="GO" id="GO:0016020">
    <property type="term" value="C:membrane"/>
    <property type="evidence" value="ECO:0007669"/>
    <property type="project" value="UniProtKB-SubCell"/>
</dbReference>
<dbReference type="STRING" id="535712.A4Z71_05185"/>
<keyword evidence="10" id="KW-1185">Reference proteome</keyword>
<evidence type="ECO:0000256" key="1">
    <source>
        <dbReference type="ARBA" id="ARBA00004141"/>
    </source>
</evidence>
<dbReference type="OrthoDB" id="4774157at2"/>
<dbReference type="Proteomes" id="UP000243784">
    <property type="component" value="Chromosome"/>
</dbReference>
<proteinExistence type="predicted"/>
<evidence type="ECO:0000256" key="6">
    <source>
        <dbReference type="ARBA" id="ARBA00023136"/>
    </source>
</evidence>
<organism evidence="9 10">
    <name type="scientific">Candidatus Rhodoluna planktonica</name>
    <dbReference type="NCBI Taxonomy" id="535712"/>
    <lineage>
        <taxon>Bacteria</taxon>
        <taxon>Bacillati</taxon>
        <taxon>Actinomycetota</taxon>
        <taxon>Actinomycetes</taxon>
        <taxon>Micrococcales</taxon>
        <taxon>Microbacteriaceae</taxon>
        <taxon>Luna cluster</taxon>
        <taxon>Luna-1 subcluster</taxon>
        <taxon>Rhodoluna</taxon>
    </lineage>
</organism>
<dbReference type="GO" id="GO:0045436">
    <property type="term" value="F:lycopene beta cyclase activity"/>
    <property type="evidence" value="ECO:0007669"/>
    <property type="project" value="UniProtKB-ARBA"/>
</dbReference>
<evidence type="ECO:0000313" key="9">
    <source>
        <dbReference type="EMBL" id="AOY56349.1"/>
    </source>
</evidence>
<evidence type="ECO:0000313" key="10">
    <source>
        <dbReference type="Proteomes" id="UP000243784"/>
    </source>
</evidence>
<gene>
    <name evidence="9" type="ORF">A4Z71_05185</name>
</gene>
<evidence type="ECO:0000256" key="4">
    <source>
        <dbReference type="ARBA" id="ARBA00022746"/>
    </source>
</evidence>
<dbReference type="GO" id="GO:0016872">
    <property type="term" value="F:intramolecular lyase activity"/>
    <property type="evidence" value="ECO:0007669"/>
    <property type="project" value="InterPro"/>
</dbReference>
<feature type="transmembrane region" description="Helical" evidence="8">
    <location>
        <begin position="79"/>
        <end position="97"/>
    </location>
</feature>
<feature type="transmembrane region" description="Helical" evidence="8">
    <location>
        <begin position="33"/>
        <end position="59"/>
    </location>
</feature>
<evidence type="ECO:0000256" key="5">
    <source>
        <dbReference type="ARBA" id="ARBA00022989"/>
    </source>
</evidence>
<protein>
    <recommendedName>
        <fullName evidence="11">Lycopene cyclase domain-containing protein</fullName>
    </recommendedName>
</protein>
<dbReference type="EMBL" id="CP015208">
    <property type="protein sequence ID" value="AOY56349.1"/>
    <property type="molecule type" value="Genomic_DNA"/>
</dbReference>
<keyword evidence="5 8" id="KW-1133">Transmembrane helix</keyword>
<accession>A0A1D9DZX8</accession>
<evidence type="ECO:0000256" key="7">
    <source>
        <dbReference type="ARBA" id="ARBA00023235"/>
    </source>
</evidence>
<feature type="transmembrane region" description="Helical" evidence="8">
    <location>
        <begin position="6"/>
        <end position="21"/>
    </location>
</feature>